<keyword evidence="4 6" id="KW-0238">DNA-binding</keyword>
<comment type="subcellular location">
    <subcellularLocation>
        <location evidence="1">Cytoplasm</location>
        <location evidence="1">Nucleoid</location>
    </subcellularLocation>
</comment>
<name>A0A081RSL2_PHOTE</name>
<comment type="similarity">
    <text evidence="2">Belongs to the histone-like protein H-NS family.</text>
</comment>
<dbReference type="InterPro" id="IPR037150">
    <property type="entry name" value="H-NS_C_dom_sf"/>
</dbReference>
<dbReference type="Pfam" id="PF00816">
    <property type="entry name" value="Histone_HNS"/>
    <property type="match status" value="1"/>
</dbReference>
<comment type="caution">
    <text evidence="6">The sequence shown here is derived from an EMBL/GenBank/DDBJ whole genome shotgun (WGS) entry which is preliminary data.</text>
</comment>
<dbReference type="InterPro" id="IPR027444">
    <property type="entry name" value="H-NS_C_dom"/>
</dbReference>
<dbReference type="GO" id="GO:0005829">
    <property type="term" value="C:cytosol"/>
    <property type="evidence" value="ECO:0007669"/>
    <property type="project" value="TreeGrafter"/>
</dbReference>
<evidence type="ECO:0000256" key="4">
    <source>
        <dbReference type="ARBA" id="ARBA00023125"/>
    </source>
</evidence>
<dbReference type="GO" id="GO:0046983">
    <property type="term" value="F:protein dimerization activity"/>
    <property type="evidence" value="ECO:0007669"/>
    <property type="project" value="InterPro"/>
</dbReference>
<dbReference type="GO" id="GO:0003681">
    <property type="term" value="F:bent DNA binding"/>
    <property type="evidence" value="ECO:0007669"/>
    <property type="project" value="TreeGrafter"/>
</dbReference>
<dbReference type="GO" id="GO:0030527">
    <property type="term" value="F:structural constituent of chromatin"/>
    <property type="evidence" value="ECO:0007669"/>
    <property type="project" value="InterPro"/>
</dbReference>
<dbReference type="Gene3D" id="4.10.430.10">
    <property type="entry name" value="Histone-like protein H-NS, C-terminal domain"/>
    <property type="match status" value="1"/>
</dbReference>
<dbReference type="InterPro" id="IPR027454">
    <property type="entry name" value="Histone_HNS_N"/>
</dbReference>
<dbReference type="GO" id="GO:0003680">
    <property type="term" value="F:minor groove of adenine-thymine-rich DNA binding"/>
    <property type="evidence" value="ECO:0007669"/>
    <property type="project" value="TreeGrafter"/>
</dbReference>
<evidence type="ECO:0000256" key="2">
    <source>
        <dbReference type="ARBA" id="ARBA00010610"/>
    </source>
</evidence>
<dbReference type="InterPro" id="IPR054180">
    <property type="entry name" value="H-NS-like_N"/>
</dbReference>
<dbReference type="PIRSF" id="PIRSF002096">
    <property type="entry name" value="HnS"/>
    <property type="match status" value="1"/>
</dbReference>
<keyword evidence="3" id="KW-0963">Cytoplasm</keyword>
<dbReference type="InterPro" id="IPR001801">
    <property type="entry name" value="Histone_HNS"/>
</dbReference>
<dbReference type="AlphaFoldDB" id="A0A081RSL2"/>
<dbReference type="PANTHER" id="PTHR38097">
    <property type="match status" value="1"/>
</dbReference>
<sequence>MTELTKEQEYEIVSKYLTGLTTLRKFAQTKDFDWLEDVYQKLEVIVDESRESSRLAGLEIEEKEQKRLEILKIIEEMGFDINTINIPITLSGFKPKKSNTGKGKPRKPKYQFNENGEIKYWSGNGKKPLGLQKLLNEGHLLDEFLIKK</sequence>
<dbReference type="EMBL" id="JGVH01000075">
    <property type="protein sequence ID" value="KER01665.1"/>
    <property type="molecule type" value="Genomic_DNA"/>
</dbReference>
<protein>
    <submittedName>
        <fullName evidence="6">DNA-binding protein H-NS</fullName>
    </submittedName>
</protein>
<dbReference type="Gene3D" id="1.10.287.1050">
    <property type="entry name" value="H-NS histone-like proteins"/>
    <property type="match status" value="1"/>
</dbReference>
<dbReference type="SUPFAM" id="SSF81273">
    <property type="entry name" value="H-NS histone-like proteins"/>
    <property type="match status" value="2"/>
</dbReference>
<dbReference type="RefSeq" id="WP_036841007.1">
    <property type="nucleotide sequence ID" value="NZ_CAWLUD010000075.1"/>
</dbReference>
<organism evidence="6 7">
    <name type="scientific">Photorhabdus temperata subsp. temperata Meg1</name>
    <dbReference type="NCBI Taxonomy" id="1393735"/>
    <lineage>
        <taxon>Bacteria</taxon>
        <taxon>Pseudomonadati</taxon>
        <taxon>Pseudomonadota</taxon>
        <taxon>Gammaproteobacteria</taxon>
        <taxon>Enterobacterales</taxon>
        <taxon>Morganellaceae</taxon>
        <taxon>Photorhabdus</taxon>
    </lineage>
</organism>
<accession>A0A081RSL2</accession>
<proteinExistence type="inferred from homology"/>
<dbReference type="Pfam" id="PF22470">
    <property type="entry name" value="Histone_HNS_N"/>
    <property type="match status" value="1"/>
</dbReference>
<dbReference type="PANTHER" id="PTHR38097:SF2">
    <property type="entry name" value="DNA-BINDING PROTEIN STPA"/>
    <property type="match status" value="1"/>
</dbReference>
<dbReference type="Proteomes" id="UP000028002">
    <property type="component" value="Unassembled WGS sequence"/>
</dbReference>
<dbReference type="GO" id="GO:0032993">
    <property type="term" value="C:protein-DNA complex"/>
    <property type="evidence" value="ECO:0007669"/>
    <property type="project" value="TreeGrafter"/>
</dbReference>
<evidence type="ECO:0000313" key="6">
    <source>
        <dbReference type="EMBL" id="KER01665.1"/>
    </source>
</evidence>
<evidence type="ECO:0000256" key="3">
    <source>
        <dbReference type="ARBA" id="ARBA00022490"/>
    </source>
</evidence>
<dbReference type="GO" id="GO:0009295">
    <property type="term" value="C:nucleoid"/>
    <property type="evidence" value="ECO:0007669"/>
    <property type="project" value="UniProtKB-SubCell"/>
</dbReference>
<dbReference type="GO" id="GO:0000976">
    <property type="term" value="F:transcription cis-regulatory region binding"/>
    <property type="evidence" value="ECO:0007669"/>
    <property type="project" value="TreeGrafter"/>
</dbReference>
<gene>
    <name evidence="6" type="ORF">MEG1DRAFT_03746</name>
</gene>
<reference evidence="6 7" key="1">
    <citation type="submission" date="2014-03" db="EMBL/GenBank/DDBJ databases">
        <title>Draft Genome of Photorhabdus temperata Meg1.</title>
        <authorList>
            <person name="Hurst S.G.IV."/>
            <person name="Morris K."/>
            <person name="Thomas K."/>
            <person name="Tisa L.S."/>
        </authorList>
    </citation>
    <scope>NUCLEOTIDE SEQUENCE [LARGE SCALE GENOMIC DNA]</scope>
    <source>
        <strain evidence="6 7">Meg1</strain>
    </source>
</reference>
<dbReference type="GO" id="GO:0001217">
    <property type="term" value="F:DNA-binding transcription repressor activity"/>
    <property type="evidence" value="ECO:0007669"/>
    <property type="project" value="TreeGrafter"/>
</dbReference>
<evidence type="ECO:0000259" key="5">
    <source>
        <dbReference type="SMART" id="SM00528"/>
    </source>
</evidence>
<dbReference type="SMART" id="SM00528">
    <property type="entry name" value="HNS"/>
    <property type="match status" value="1"/>
</dbReference>
<evidence type="ECO:0000256" key="1">
    <source>
        <dbReference type="ARBA" id="ARBA00004453"/>
    </source>
</evidence>
<feature type="domain" description="DNA-binding protein H-NS-like C-terminal" evidence="5">
    <location>
        <begin position="100"/>
        <end position="146"/>
    </location>
</feature>
<evidence type="ECO:0000313" key="7">
    <source>
        <dbReference type="Proteomes" id="UP000028002"/>
    </source>
</evidence>
<dbReference type="PATRIC" id="fig|1393735.3.peg.3840"/>